<evidence type="ECO:0000313" key="1">
    <source>
        <dbReference type="EMBL" id="KAF5359714.1"/>
    </source>
</evidence>
<dbReference type="EMBL" id="JAACJO010000004">
    <property type="protein sequence ID" value="KAF5359714.1"/>
    <property type="molecule type" value="Genomic_DNA"/>
</dbReference>
<comment type="caution">
    <text evidence="1">The sequence shown here is derived from an EMBL/GenBank/DDBJ whole genome shotgun (WGS) entry which is preliminary data.</text>
</comment>
<protein>
    <submittedName>
        <fullName evidence="1">Uncharacterized protein</fullName>
    </submittedName>
</protein>
<sequence>MNPTPEQLMIGKRLRDFSASWMRSLRDTIQMFSALPRNHGVHPLPSDFPFSNTSLKEKIHWVEEYGSTAKRYAFVVHMEYHLDTTNAWSPAVWIVRSSALSILGRVEVDYHILTDPDSPVTIDGDFVLEMMLYSLLREVPLRLSSRVISNSNPTIYPSLVGNVEIFELHTLNNALVLERSRRMVPHRSCSVCDQLLPPSGPEVCTAHL</sequence>
<accession>A0A8H5G7A2</accession>
<proteinExistence type="predicted"/>
<organism evidence="1 2">
    <name type="scientific">Leucocoprinus leucothites</name>
    <dbReference type="NCBI Taxonomy" id="201217"/>
    <lineage>
        <taxon>Eukaryota</taxon>
        <taxon>Fungi</taxon>
        <taxon>Dikarya</taxon>
        <taxon>Basidiomycota</taxon>
        <taxon>Agaricomycotina</taxon>
        <taxon>Agaricomycetes</taxon>
        <taxon>Agaricomycetidae</taxon>
        <taxon>Agaricales</taxon>
        <taxon>Agaricineae</taxon>
        <taxon>Agaricaceae</taxon>
        <taxon>Leucocoprinus</taxon>
    </lineage>
</organism>
<reference evidence="1 2" key="1">
    <citation type="journal article" date="2020" name="ISME J.">
        <title>Uncovering the hidden diversity of litter-decomposition mechanisms in mushroom-forming fungi.</title>
        <authorList>
            <person name="Floudas D."/>
            <person name="Bentzer J."/>
            <person name="Ahren D."/>
            <person name="Johansson T."/>
            <person name="Persson P."/>
            <person name="Tunlid A."/>
        </authorList>
    </citation>
    <scope>NUCLEOTIDE SEQUENCE [LARGE SCALE GENOMIC DNA]</scope>
    <source>
        <strain evidence="1 2">CBS 146.42</strain>
    </source>
</reference>
<evidence type="ECO:0000313" key="2">
    <source>
        <dbReference type="Proteomes" id="UP000559027"/>
    </source>
</evidence>
<dbReference type="OrthoDB" id="2935655at2759"/>
<dbReference type="AlphaFoldDB" id="A0A8H5G7A2"/>
<dbReference type="Proteomes" id="UP000559027">
    <property type="component" value="Unassembled WGS sequence"/>
</dbReference>
<gene>
    <name evidence="1" type="ORF">D9756_002856</name>
</gene>
<keyword evidence="2" id="KW-1185">Reference proteome</keyword>
<name>A0A8H5G7A2_9AGAR</name>